<organism evidence="3 4">
    <name type="scientific">Advenella incenata</name>
    <dbReference type="NCBI Taxonomy" id="267800"/>
    <lineage>
        <taxon>Bacteria</taxon>
        <taxon>Pseudomonadati</taxon>
        <taxon>Pseudomonadota</taxon>
        <taxon>Betaproteobacteria</taxon>
        <taxon>Burkholderiales</taxon>
        <taxon>Alcaligenaceae</taxon>
    </lineage>
</organism>
<protein>
    <submittedName>
        <fullName evidence="3">Amidase</fullName>
    </submittedName>
</protein>
<proteinExistence type="predicted"/>
<dbReference type="PANTHER" id="PTHR42678">
    <property type="entry name" value="AMIDASE"/>
    <property type="match status" value="1"/>
</dbReference>
<keyword evidence="1" id="KW-0472">Membrane</keyword>
<dbReference type="PANTHER" id="PTHR42678:SF34">
    <property type="entry name" value="OS04G0183300 PROTEIN"/>
    <property type="match status" value="1"/>
</dbReference>
<dbReference type="EMBL" id="SHKO01000001">
    <property type="protein sequence ID" value="RZT98245.1"/>
    <property type="molecule type" value="Genomic_DNA"/>
</dbReference>
<accession>A0A4V6MEL8</accession>
<dbReference type="SUPFAM" id="SSF75304">
    <property type="entry name" value="Amidase signature (AS) enzymes"/>
    <property type="match status" value="1"/>
</dbReference>
<feature type="domain" description="Amidase" evidence="2">
    <location>
        <begin position="65"/>
        <end position="523"/>
    </location>
</feature>
<name>A0A4V6MEL8_9BURK</name>
<dbReference type="InterPro" id="IPR036928">
    <property type="entry name" value="AS_sf"/>
</dbReference>
<dbReference type="Gene3D" id="3.90.1300.10">
    <property type="entry name" value="Amidase signature (AS) domain"/>
    <property type="match status" value="1"/>
</dbReference>
<dbReference type="Pfam" id="PF01425">
    <property type="entry name" value="Amidase"/>
    <property type="match status" value="1"/>
</dbReference>
<dbReference type="InterPro" id="IPR023631">
    <property type="entry name" value="Amidase_dom"/>
</dbReference>
<reference evidence="3 4" key="1">
    <citation type="submission" date="2019-02" db="EMBL/GenBank/DDBJ databases">
        <title>Genomic Encyclopedia of Type Strains, Phase IV (KMG-IV): sequencing the most valuable type-strain genomes for metagenomic binning, comparative biology and taxonomic classification.</title>
        <authorList>
            <person name="Goeker M."/>
        </authorList>
    </citation>
    <scope>NUCLEOTIDE SEQUENCE [LARGE SCALE GENOMIC DNA]</scope>
    <source>
        <strain evidence="3 4">DSM 23814</strain>
    </source>
</reference>
<comment type="caution">
    <text evidence="3">The sequence shown here is derived from an EMBL/GenBank/DDBJ whole genome shotgun (WGS) entry which is preliminary data.</text>
</comment>
<evidence type="ECO:0000313" key="3">
    <source>
        <dbReference type="EMBL" id="RZT98245.1"/>
    </source>
</evidence>
<dbReference type="RefSeq" id="WP_130302976.1">
    <property type="nucleotide sequence ID" value="NZ_SHKO01000001.1"/>
</dbReference>
<dbReference type="OrthoDB" id="9811471at2"/>
<keyword evidence="1" id="KW-1133">Transmembrane helix</keyword>
<evidence type="ECO:0000256" key="1">
    <source>
        <dbReference type="SAM" id="Phobius"/>
    </source>
</evidence>
<evidence type="ECO:0000259" key="2">
    <source>
        <dbReference type="Pfam" id="PF01425"/>
    </source>
</evidence>
<evidence type="ECO:0000313" key="4">
    <source>
        <dbReference type="Proteomes" id="UP000293398"/>
    </source>
</evidence>
<dbReference type="Proteomes" id="UP000293398">
    <property type="component" value="Unassembled WGS sequence"/>
</dbReference>
<gene>
    <name evidence="3" type="ORF">EV681_0021</name>
</gene>
<sequence length="539" mass="57524">MHHKILLRFIPRNRIPAQRTILFLIWAMITAPTWVGAGVAPNKIINMGLAELRTALDSGTLTSAELVTAYLKRIETEDSGANGIHAVLSVNDKAMEQARAWDVWRAQQGKNQRNAPLAGIPFLAKDNFDTVEMPTTGGSMALRTSKPTSNAFVIQKLLNQGAVLLGKTNMSELAASYGWYGYSSVGGQTLNPFNPLRTADGSSSGSAAAVAANFAPFALGTDTTGSIRSPASVTGTVGMRTTLGLVSRSGIIPMSLTADVAGAITRTVEDQAIVLDAIQAEDKNDAATRDVTRPHNSLTMELGASTFSGKTIAVVDNFDGANTEVDAIKQRSIAAIEKAGARIVHISLPAVYETLQPALLGPIGVVEFRPQFEAYLTTLPVGQPKDLKDFMHTLDALTDKGTRMINPGRYKGLIENLETRNTNSPDYIRMLTIVIPSLKRELTQIMEQGGYDALFFPTISCTAPVVPNKVDPTFSCKSYAYAAAKISAATGFPEITVNGGLSANNIPIGMSFLGKAGDDAKVLQLGAAFERVRPSDPPR</sequence>
<keyword evidence="1" id="KW-0812">Transmembrane</keyword>
<feature type="transmembrane region" description="Helical" evidence="1">
    <location>
        <begin position="21"/>
        <end position="40"/>
    </location>
</feature>
<dbReference type="AlphaFoldDB" id="A0A4V6MEL8"/>
<keyword evidence="4" id="KW-1185">Reference proteome</keyword>